<accession>A0A0F4JTD4</accession>
<gene>
    <name evidence="2" type="ORF">VR44_06490</name>
</gene>
<protein>
    <submittedName>
        <fullName evidence="2">Uncharacterized protein</fullName>
    </submittedName>
</protein>
<organism evidence="2 3">
    <name type="scientific">Streptomyces katrae</name>
    <dbReference type="NCBI Taxonomy" id="68223"/>
    <lineage>
        <taxon>Bacteria</taxon>
        <taxon>Bacillati</taxon>
        <taxon>Actinomycetota</taxon>
        <taxon>Actinomycetes</taxon>
        <taxon>Kitasatosporales</taxon>
        <taxon>Streptomycetaceae</taxon>
        <taxon>Streptomyces</taxon>
    </lineage>
</organism>
<feature type="region of interest" description="Disordered" evidence="1">
    <location>
        <begin position="1"/>
        <end position="22"/>
    </location>
</feature>
<comment type="caution">
    <text evidence="2">The sequence shown here is derived from an EMBL/GenBank/DDBJ whole genome shotgun (WGS) entry which is preliminary data.</text>
</comment>
<proteinExistence type="predicted"/>
<sequence>MELPGRHESTRVPEAGRSPRREYCEAVLAEEPPVTPREPYTPQPPAWMDAPVVVFDMSGTPVEWVDEWPLRDYEHRLGQALYELRLEDMRDQLRAEGDAEQSPGNEWARKQERQREKLIASRMQEAINHRAALLSVAERQERGLTAPWNRKPPVSLEKELPEAECYYADWWWERR</sequence>
<reference evidence="2 3" key="1">
    <citation type="submission" date="2015-02" db="EMBL/GenBank/DDBJ databases">
        <authorList>
            <person name="Ju K.-S."/>
            <person name="Doroghazi J.R."/>
            <person name="Metcalf W."/>
        </authorList>
    </citation>
    <scope>NUCLEOTIDE SEQUENCE [LARGE SCALE GENOMIC DNA]</scope>
    <source>
        <strain evidence="2 3">NRRL ISP-5550</strain>
    </source>
</reference>
<evidence type="ECO:0000313" key="2">
    <source>
        <dbReference type="EMBL" id="KJY37089.1"/>
    </source>
</evidence>
<keyword evidence="3" id="KW-1185">Reference proteome</keyword>
<evidence type="ECO:0000256" key="1">
    <source>
        <dbReference type="SAM" id="MobiDB-lite"/>
    </source>
</evidence>
<evidence type="ECO:0000313" key="3">
    <source>
        <dbReference type="Proteomes" id="UP000033551"/>
    </source>
</evidence>
<dbReference type="EMBL" id="JZWV01000119">
    <property type="protein sequence ID" value="KJY37089.1"/>
    <property type="molecule type" value="Genomic_DNA"/>
</dbReference>
<dbReference type="PATRIC" id="fig|68223.7.peg.3211"/>
<dbReference type="AlphaFoldDB" id="A0A0F4JTD4"/>
<name>A0A0F4JTD4_9ACTN</name>
<feature type="compositionally biased region" description="Basic and acidic residues" evidence="1">
    <location>
        <begin position="1"/>
        <end position="11"/>
    </location>
</feature>
<dbReference type="Proteomes" id="UP000033551">
    <property type="component" value="Unassembled WGS sequence"/>
</dbReference>